<dbReference type="InterPro" id="IPR004143">
    <property type="entry name" value="BPL_LPL_catalytic"/>
</dbReference>
<dbReference type="PROSITE" id="PS51733">
    <property type="entry name" value="BPL_LPL_CATALYTIC"/>
    <property type="match status" value="1"/>
</dbReference>
<comment type="function">
    <text evidence="5">Catalyzes the transfer of endogenously produced octanoic acid from octanoyl-acyl-carrier-protein onto the lipoyl domains of lipoate-dependent enzymes. Lipoyl-ACP can also act as a substrate although octanoyl-ACP is likely to be the physiological substrate.</text>
</comment>
<dbReference type="EC" id="2.3.1.181" evidence="2"/>
<accession>A0ABV5YU83</accession>
<sequence length="262" mass="28424">MGAEGGLPRPRRRVRPLIAATAVETRRPAEPERGRYWRVFISSSGGAMLERVDLGEVDYEDARVRMAGWVKERREGLAGDRLFLLSHPPIVTYGPRTSTADLPADLGIRAVEVDRGGFATYHGPGQLVGYLVADIGRHGPVDIVRWMENGLIAALGRLGFPALRRDTPPGSTSLAGVWTPGHHKIASIGMRIRQGVTSHGFALNVDPDMSAFDRFTVCGLHDVTMTSLRRVADARELPMPSHAEVCGTVADSLIAGSTAWSR</sequence>
<dbReference type="PROSITE" id="PS01313">
    <property type="entry name" value="LIPB"/>
    <property type="match status" value="1"/>
</dbReference>
<feature type="domain" description="BPL/LPL catalytic" evidence="6">
    <location>
        <begin position="76"/>
        <end position="261"/>
    </location>
</feature>
<keyword evidence="3 7" id="KW-0808">Transferase</keyword>
<dbReference type="InterPro" id="IPR000544">
    <property type="entry name" value="Octanoyltransferase"/>
</dbReference>
<dbReference type="Pfam" id="PF21948">
    <property type="entry name" value="LplA-B_cat"/>
    <property type="match status" value="1"/>
</dbReference>
<reference evidence="7 8" key="1">
    <citation type="submission" date="2024-09" db="EMBL/GenBank/DDBJ databases">
        <authorList>
            <person name="Sun Q."/>
            <person name="Mori K."/>
        </authorList>
    </citation>
    <scope>NUCLEOTIDE SEQUENCE [LARGE SCALE GENOMIC DNA]</scope>
    <source>
        <strain evidence="7 8">TBRC 0563</strain>
    </source>
</reference>
<dbReference type="Proteomes" id="UP001589627">
    <property type="component" value="Unassembled WGS sequence"/>
</dbReference>
<dbReference type="GO" id="GO:0033819">
    <property type="term" value="F:lipoyl(octanoyl) transferase activity"/>
    <property type="evidence" value="ECO:0007669"/>
    <property type="project" value="UniProtKB-EC"/>
</dbReference>
<evidence type="ECO:0000256" key="2">
    <source>
        <dbReference type="ARBA" id="ARBA00012334"/>
    </source>
</evidence>
<gene>
    <name evidence="7" type="primary">lipB</name>
    <name evidence="7" type="ORF">ACFFNX_35605</name>
</gene>
<dbReference type="Gene3D" id="3.30.930.10">
    <property type="entry name" value="Bira Bifunctional Protein, Domain 2"/>
    <property type="match status" value="1"/>
</dbReference>
<keyword evidence="4 7" id="KW-0012">Acyltransferase</keyword>
<comment type="pathway">
    <text evidence="1">Protein modification; protein lipoylation via endogenous pathway; protein N(6)-(lipoyl)lysine from octanoyl-[acyl-carrier-protein]: step 1/2.</text>
</comment>
<dbReference type="InterPro" id="IPR045864">
    <property type="entry name" value="aa-tRNA-synth_II/BPL/LPL"/>
</dbReference>
<protein>
    <recommendedName>
        <fullName evidence="2">lipoyl(octanoyl) transferase</fullName>
        <ecNumber evidence="2">2.3.1.181</ecNumber>
    </recommendedName>
</protein>
<evidence type="ECO:0000256" key="3">
    <source>
        <dbReference type="ARBA" id="ARBA00022679"/>
    </source>
</evidence>
<dbReference type="PANTHER" id="PTHR10993">
    <property type="entry name" value="OCTANOYLTRANSFERASE"/>
    <property type="match status" value="1"/>
</dbReference>
<dbReference type="CDD" id="cd16444">
    <property type="entry name" value="LipB"/>
    <property type="match status" value="1"/>
</dbReference>
<evidence type="ECO:0000256" key="5">
    <source>
        <dbReference type="ARBA" id="ARBA00024732"/>
    </source>
</evidence>
<dbReference type="PANTHER" id="PTHR10993:SF7">
    <property type="entry name" value="LIPOYLTRANSFERASE 2, MITOCHONDRIAL-RELATED"/>
    <property type="match status" value="1"/>
</dbReference>
<dbReference type="InterPro" id="IPR020605">
    <property type="entry name" value="Octanoyltransferase_CS"/>
</dbReference>
<name>A0ABV5YU83_9ACTN</name>
<evidence type="ECO:0000313" key="8">
    <source>
        <dbReference type="Proteomes" id="UP001589627"/>
    </source>
</evidence>
<evidence type="ECO:0000256" key="4">
    <source>
        <dbReference type="ARBA" id="ARBA00023315"/>
    </source>
</evidence>
<evidence type="ECO:0000313" key="7">
    <source>
        <dbReference type="EMBL" id="MFB9837512.1"/>
    </source>
</evidence>
<comment type="caution">
    <text evidence="7">The sequence shown here is derived from an EMBL/GenBank/DDBJ whole genome shotgun (WGS) entry which is preliminary data.</text>
</comment>
<organism evidence="7 8">
    <name type="scientific">Actinoallomurus acaciae</name>
    <dbReference type="NCBI Taxonomy" id="502577"/>
    <lineage>
        <taxon>Bacteria</taxon>
        <taxon>Bacillati</taxon>
        <taxon>Actinomycetota</taxon>
        <taxon>Actinomycetes</taxon>
        <taxon>Streptosporangiales</taxon>
        <taxon>Thermomonosporaceae</taxon>
        <taxon>Actinoallomurus</taxon>
    </lineage>
</organism>
<evidence type="ECO:0000259" key="6">
    <source>
        <dbReference type="PROSITE" id="PS51733"/>
    </source>
</evidence>
<proteinExistence type="predicted"/>
<evidence type="ECO:0000256" key="1">
    <source>
        <dbReference type="ARBA" id="ARBA00004821"/>
    </source>
</evidence>
<dbReference type="NCBIfam" id="TIGR00214">
    <property type="entry name" value="lipB"/>
    <property type="match status" value="1"/>
</dbReference>
<dbReference type="EMBL" id="JBHLZP010000388">
    <property type="protein sequence ID" value="MFB9837512.1"/>
    <property type="molecule type" value="Genomic_DNA"/>
</dbReference>
<dbReference type="SUPFAM" id="SSF55681">
    <property type="entry name" value="Class II aaRS and biotin synthetases"/>
    <property type="match status" value="1"/>
</dbReference>
<keyword evidence="8" id="KW-1185">Reference proteome</keyword>
<dbReference type="RefSeq" id="WP_378210357.1">
    <property type="nucleotide sequence ID" value="NZ_JBHLZP010000388.1"/>
</dbReference>